<keyword evidence="1" id="KW-0413">Isomerase</keyword>
<dbReference type="InterPro" id="IPR008243">
    <property type="entry name" value="Chorismate_mutase_AroH"/>
</dbReference>
<dbReference type="SUPFAM" id="SSF55298">
    <property type="entry name" value="YjgF-like"/>
    <property type="match status" value="1"/>
</dbReference>
<proteinExistence type="predicted"/>
<dbReference type="PROSITE" id="PS51167">
    <property type="entry name" value="CHORISMATE_MUT_1"/>
    <property type="match status" value="1"/>
</dbReference>
<dbReference type="EC" id="5.4.99.5" evidence="1"/>
<accession>A0A160VD66</accession>
<dbReference type="InterPro" id="IPR035959">
    <property type="entry name" value="RutC-like_sf"/>
</dbReference>
<gene>
    <name evidence="1" type="ORF">MGWOODY_Clf2358</name>
</gene>
<dbReference type="GO" id="GO:0004106">
    <property type="term" value="F:chorismate mutase activity"/>
    <property type="evidence" value="ECO:0007669"/>
    <property type="project" value="UniProtKB-EC"/>
</dbReference>
<dbReference type="NCBIfam" id="TIGR01796">
    <property type="entry name" value="CM_mono_aroH"/>
    <property type="match status" value="1"/>
</dbReference>
<organism evidence="1">
    <name type="scientific">hydrothermal vent metagenome</name>
    <dbReference type="NCBI Taxonomy" id="652676"/>
    <lineage>
        <taxon>unclassified sequences</taxon>
        <taxon>metagenomes</taxon>
        <taxon>ecological metagenomes</taxon>
    </lineage>
</organism>
<dbReference type="CDD" id="cd02185">
    <property type="entry name" value="AroH"/>
    <property type="match status" value="1"/>
</dbReference>
<dbReference type="GO" id="GO:0046417">
    <property type="term" value="P:chorismate metabolic process"/>
    <property type="evidence" value="ECO:0007669"/>
    <property type="project" value="TreeGrafter"/>
</dbReference>
<reference evidence="1" key="1">
    <citation type="submission" date="2015-10" db="EMBL/GenBank/DDBJ databases">
        <authorList>
            <person name="Gilbert D.G."/>
        </authorList>
    </citation>
    <scope>NUCLEOTIDE SEQUENCE</scope>
</reference>
<dbReference type="PANTHER" id="PTHR21164:SF0">
    <property type="entry name" value="CHORISMATE MUTASE AROH"/>
    <property type="match status" value="1"/>
</dbReference>
<sequence length="117" mass="12626">MTACRGIRGATTADANTEQAIHAATTELVQELIDANGLEEDSLAAVFFTITPDLDTAFPATAARRLAWANAPLIDITQVVVKGSLPRCIRILILVNTDKEPKDLVYKYLKGAEALRS</sequence>
<dbReference type="Pfam" id="PF07736">
    <property type="entry name" value="CM_1"/>
    <property type="match status" value="1"/>
</dbReference>
<dbReference type="PANTHER" id="PTHR21164">
    <property type="entry name" value="CHORISMATE MUTASE"/>
    <property type="match status" value="1"/>
</dbReference>
<evidence type="ECO:0000313" key="1">
    <source>
        <dbReference type="EMBL" id="CUV03575.1"/>
    </source>
</evidence>
<protein>
    <submittedName>
        <fullName evidence="1">Chorismate mutase II # AroHII</fullName>
        <ecNumber evidence="1">5.4.99.5</ecNumber>
    </submittedName>
</protein>
<name>A0A160VD66_9ZZZZ</name>
<dbReference type="AlphaFoldDB" id="A0A160VD66"/>
<dbReference type="Gene3D" id="3.30.1330.40">
    <property type="entry name" value="RutC-like"/>
    <property type="match status" value="1"/>
</dbReference>
<dbReference type="EMBL" id="FAXA01000438">
    <property type="protein sequence ID" value="CUV03575.1"/>
    <property type="molecule type" value="Genomic_DNA"/>
</dbReference>
<dbReference type="PIRSF" id="PIRSF005965">
    <property type="entry name" value="Chor_mut_AroH"/>
    <property type="match status" value="1"/>
</dbReference>